<evidence type="ECO:0000256" key="1">
    <source>
        <dbReference type="SAM" id="MobiDB-lite"/>
    </source>
</evidence>
<protein>
    <submittedName>
        <fullName evidence="3">Uncharacterized protein</fullName>
    </submittedName>
</protein>
<dbReference type="EMBL" id="BAAAZW010000001">
    <property type="protein sequence ID" value="GAA3949298.1"/>
    <property type="molecule type" value="Genomic_DNA"/>
</dbReference>
<reference evidence="4" key="1">
    <citation type="journal article" date="2019" name="Int. J. Syst. Evol. Microbiol.">
        <title>The Global Catalogue of Microorganisms (GCM) 10K type strain sequencing project: providing services to taxonomists for standard genome sequencing and annotation.</title>
        <authorList>
            <consortium name="The Broad Institute Genomics Platform"/>
            <consortium name="The Broad Institute Genome Sequencing Center for Infectious Disease"/>
            <person name="Wu L."/>
            <person name="Ma J."/>
        </authorList>
    </citation>
    <scope>NUCLEOTIDE SEQUENCE [LARGE SCALE GENOMIC DNA]</scope>
    <source>
        <strain evidence="4">JCM 16923</strain>
    </source>
</reference>
<feature type="transmembrane region" description="Helical" evidence="2">
    <location>
        <begin position="165"/>
        <end position="186"/>
    </location>
</feature>
<gene>
    <name evidence="3" type="ORF">GCM10022231_03470</name>
</gene>
<proteinExistence type="predicted"/>
<keyword evidence="2" id="KW-1133">Transmembrane helix</keyword>
<evidence type="ECO:0000313" key="3">
    <source>
        <dbReference type="EMBL" id="GAA3949298.1"/>
    </source>
</evidence>
<keyword evidence="2" id="KW-0472">Membrane</keyword>
<dbReference type="Proteomes" id="UP001418444">
    <property type="component" value="Unassembled WGS sequence"/>
</dbReference>
<keyword evidence="2" id="KW-0812">Transmembrane</keyword>
<sequence length="358" mass="38129">MSRRLLRGQVDGLPQLPGDEPERVGDVRELMGLRTLAAASMVGFFILTFAVVGSMTAPPGGLWAEWLAWALVSVAAVALIRTPGDPVPVSWTWYISTAGPVGMAVVLSVLEIPFGTKLALWPLSATTALATYLCVRGRTSAAWASQMTAIGLCGLWAHLTDQGLGYGLSLSLPSLAPLLMATFFTLTIRPAASDIFALRAAATAAAAAEAAHGAVLDERDRQLVRLDAQARPLLERLADPTPLTDEERRSCALVEARLRDSLRAPVLDAPGVVDAAWQARARGVEVLMLDDHGLDGAPEPVRERVVQAMIPALSQAREGTITIRILPPGRRVLATVLQADGDRISRVEYDPEGELISG</sequence>
<feature type="transmembrane region" description="Helical" evidence="2">
    <location>
        <begin position="142"/>
        <end position="159"/>
    </location>
</feature>
<accession>A0ABP7NMA0</accession>
<evidence type="ECO:0000256" key="2">
    <source>
        <dbReference type="SAM" id="Phobius"/>
    </source>
</evidence>
<keyword evidence="4" id="KW-1185">Reference proteome</keyword>
<feature type="region of interest" description="Disordered" evidence="1">
    <location>
        <begin position="1"/>
        <end position="21"/>
    </location>
</feature>
<feature type="transmembrane region" description="Helical" evidence="2">
    <location>
        <begin position="36"/>
        <end position="57"/>
    </location>
</feature>
<comment type="caution">
    <text evidence="3">The sequence shown here is derived from an EMBL/GenBank/DDBJ whole genome shotgun (WGS) entry which is preliminary data.</text>
</comment>
<evidence type="ECO:0000313" key="4">
    <source>
        <dbReference type="Proteomes" id="UP001418444"/>
    </source>
</evidence>
<dbReference type="RefSeq" id="WP_344779952.1">
    <property type="nucleotide sequence ID" value="NZ_BAAAZW010000001.1"/>
</dbReference>
<name>A0ABP7NMA0_9ACTN</name>
<feature type="transmembrane region" description="Helical" evidence="2">
    <location>
        <begin position="63"/>
        <end position="80"/>
    </location>
</feature>
<organism evidence="3 4">
    <name type="scientific">Gordonia caeni</name>
    <dbReference type="NCBI Taxonomy" id="1007097"/>
    <lineage>
        <taxon>Bacteria</taxon>
        <taxon>Bacillati</taxon>
        <taxon>Actinomycetota</taxon>
        <taxon>Actinomycetes</taxon>
        <taxon>Mycobacteriales</taxon>
        <taxon>Gordoniaceae</taxon>
        <taxon>Gordonia</taxon>
    </lineage>
</organism>
<feature type="transmembrane region" description="Helical" evidence="2">
    <location>
        <begin position="92"/>
        <end position="112"/>
    </location>
</feature>